<reference evidence="3" key="1">
    <citation type="submission" date="2021-02" db="EMBL/GenBank/DDBJ databases">
        <authorList>
            <person name="Dougan E. K."/>
            <person name="Rhodes N."/>
            <person name="Thang M."/>
            <person name="Chan C."/>
        </authorList>
    </citation>
    <scope>NUCLEOTIDE SEQUENCE</scope>
</reference>
<keyword evidence="2" id="KW-1133">Transmembrane helix</keyword>
<protein>
    <submittedName>
        <fullName evidence="3">Gbp1 protein</fullName>
    </submittedName>
</protein>
<feature type="transmembrane region" description="Helical" evidence="2">
    <location>
        <begin position="114"/>
        <end position="130"/>
    </location>
</feature>
<dbReference type="EMBL" id="CAJNIZ010043518">
    <property type="protein sequence ID" value="CAE7662122.1"/>
    <property type="molecule type" value="Genomic_DNA"/>
</dbReference>
<comment type="caution">
    <text evidence="3">The sequence shown here is derived from an EMBL/GenBank/DDBJ whole genome shotgun (WGS) entry which is preliminary data.</text>
</comment>
<evidence type="ECO:0000256" key="2">
    <source>
        <dbReference type="SAM" id="Phobius"/>
    </source>
</evidence>
<keyword evidence="1" id="KW-0175">Coiled coil</keyword>
<feature type="non-terminal residue" evidence="3">
    <location>
        <position position="1"/>
    </location>
</feature>
<organism evidence="3 4">
    <name type="scientific">Symbiodinium pilosum</name>
    <name type="common">Dinoflagellate</name>
    <dbReference type="NCBI Taxonomy" id="2952"/>
    <lineage>
        <taxon>Eukaryota</taxon>
        <taxon>Sar</taxon>
        <taxon>Alveolata</taxon>
        <taxon>Dinophyceae</taxon>
        <taxon>Suessiales</taxon>
        <taxon>Symbiodiniaceae</taxon>
        <taxon>Symbiodinium</taxon>
    </lineage>
</organism>
<proteinExistence type="predicted"/>
<sequence length="211" mass="23480">IQNGQRTEAEKLVGAICLPLAAKDLEAALDIAKAEALEKLDASLVMLTPKLAERTKQGVYCHILELVEEKRKANAFALHRRRTRLATFSLAPLLCLFAALGIILAGQPSDCDDALAVAGFAGLVVNPLCWRHIPEVNERKAAQQRRKAEEAEENKLKAEQERQEEARLEALRLEAERAEQEAHENRQLALTGLGSIGLAWAVFRRDLAWFR</sequence>
<accession>A0A812W759</accession>
<keyword evidence="2" id="KW-0812">Transmembrane</keyword>
<feature type="transmembrane region" description="Helical" evidence="2">
    <location>
        <begin position="85"/>
        <end position="108"/>
    </location>
</feature>
<keyword evidence="2" id="KW-0472">Membrane</keyword>
<name>A0A812W759_SYMPI</name>
<keyword evidence="4" id="KW-1185">Reference proteome</keyword>
<gene>
    <name evidence="3" type="primary">Gbp1</name>
    <name evidence="3" type="ORF">SPIL2461_LOCUS17998</name>
</gene>
<feature type="coiled-coil region" evidence="1">
    <location>
        <begin position="139"/>
        <end position="188"/>
    </location>
</feature>
<dbReference type="Proteomes" id="UP000649617">
    <property type="component" value="Unassembled WGS sequence"/>
</dbReference>
<evidence type="ECO:0000256" key="1">
    <source>
        <dbReference type="SAM" id="Coils"/>
    </source>
</evidence>
<evidence type="ECO:0000313" key="3">
    <source>
        <dbReference type="EMBL" id="CAE7662122.1"/>
    </source>
</evidence>
<evidence type="ECO:0000313" key="4">
    <source>
        <dbReference type="Proteomes" id="UP000649617"/>
    </source>
</evidence>
<dbReference type="AlphaFoldDB" id="A0A812W759"/>